<keyword evidence="3" id="KW-1185">Reference proteome</keyword>
<dbReference type="OrthoDB" id="9799428at2"/>
<reference evidence="2 3" key="1">
    <citation type="submission" date="2018-12" db="EMBL/GenBank/DDBJ databases">
        <authorList>
            <person name="Yu L."/>
        </authorList>
    </citation>
    <scope>NUCLEOTIDE SEQUENCE [LARGE SCALE GENOMIC DNA]</scope>
    <source>
        <strain evidence="2 3">HAW-EB5</strain>
    </source>
</reference>
<dbReference type="PANTHER" id="PTHR33993:SF5">
    <property type="entry name" value="GLYOXALASE"/>
    <property type="match status" value="1"/>
</dbReference>
<dbReference type="InterPro" id="IPR037523">
    <property type="entry name" value="VOC_core"/>
</dbReference>
<dbReference type="InterPro" id="IPR052164">
    <property type="entry name" value="Anthracycline_SecMetBiosynth"/>
</dbReference>
<dbReference type="Gene3D" id="3.10.180.10">
    <property type="entry name" value="2,3-Dihydroxybiphenyl 1,2-Dioxygenase, domain 1"/>
    <property type="match status" value="1"/>
</dbReference>
<dbReference type="SUPFAM" id="SSF54593">
    <property type="entry name" value="Glyoxalase/Bleomycin resistance protein/Dihydroxybiphenyl dioxygenase"/>
    <property type="match status" value="1"/>
</dbReference>
<gene>
    <name evidence="2" type="ORF">EKG39_00890</name>
</gene>
<sequence length="127" mass="14146">MAKVIGLGGIFFKSADPKALADWYKEHLQLPVEPWGGAAFYLDNLSSFSRSGYSVWSPIENGNDYLSPSDKHFMFNLIVDDLDGALNQVQRGGAEVISVTEDSEFGRFGWFIDPDGNKVELWQPQIA</sequence>
<evidence type="ECO:0000313" key="2">
    <source>
        <dbReference type="EMBL" id="RTR34268.1"/>
    </source>
</evidence>
<protein>
    <submittedName>
        <fullName evidence="2">VOC family protein</fullName>
    </submittedName>
</protein>
<dbReference type="Proteomes" id="UP000282060">
    <property type="component" value="Unassembled WGS sequence"/>
</dbReference>
<feature type="domain" description="VOC" evidence="1">
    <location>
        <begin position="6"/>
        <end position="124"/>
    </location>
</feature>
<dbReference type="InterPro" id="IPR041581">
    <property type="entry name" value="Glyoxalase_6"/>
</dbReference>
<accession>A0A3S0K2K2</accession>
<comment type="caution">
    <text evidence="2">The sequence shown here is derived from an EMBL/GenBank/DDBJ whole genome shotgun (WGS) entry which is preliminary data.</text>
</comment>
<name>A0A3S0K2K2_9GAMM</name>
<dbReference type="PANTHER" id="PTHR33993">
    <property type="entry name" value="GLYOXALASE-RELATED"/>
    <property type="match status" value="1"/>
</dbReference>
<dbReference type="Pfam" id="PF18029">
    <property type="entry name" value="Glyoxalase_6"/>
    <property type="match status" value="1"/>
</dbReference>
<proteinExistence type="predicted"/>
<evidence type="ECO:0000259" key="1">
    <source>
        <dbReference type="PROSITE" id="PS51819"/>
    </source>
</evidence>
<dbReference type="AlphaFoldDB" id="A0A3S0K2K2"/>
<evidence type="ECO:0000313" key="3">
    <source>
        <dbReference type="Proteomes" id="UP000282060"/>
    </source>
</evidence>
<dbReference type="InterPro" id="IPR029068">
    <property type="entry name" value="Glyas_Bleomycin-R_OHBP_Dase"/>
</dbReference>
<dbReference type="EMBL" id="RXNV01000001">
    <property type="protein sequence ID" value="RTR34268.1"/>
    <property type="molecule type" value="Genomic_DNA"/>
</dbReference>
<organism evidence="2 3">
    <name type="scientific">Shewanella atlantica</name>
    <dbReference type="NCBI Taxonomy" id="271099"/>
    <lineage>
        <taxon>Bacteria</taxon>
        <taxon>Pseudomonadati</taxon>
        <taxon>Pseudomonadota</taxon>
        <taxon>Gammaproteobacteria</taxon>
        <taxon>Alteromonadales</taxon>
        <taxon>Shewanellaceae</taxon>
        <taxon>Shewanella</taxon>
    </lineage>
</organism>
<dbReference type="RefSeq" id="WP_126503349.1">
    <property type="nucleotide sequence ID" value="NZ_RXNV01000001.1"/>
</dbReference>
<dbReference type="PROSITE" id="PS51819">
    <property type="entry name" value="VOC"/>
    <property type="match status" value="1"/>
</dbReference>